<proteinExistence type="evidence at transcript level"/>
<dbReference type="SMR" id="T1WHH4"/>
<dbReference type="GO" id="GO:0016787">
    <property type="term" value="F:hydrolase activity"/>
    <property type="evidence" value="ECO:0007669"/>
    <property type="project" value="UniProtKB-KW"/>
</dbReference>
<dbReference type="SUPFAM" id="SSF52540">
    <property type="entry name" value="P-loop containing nucleoside triphosphate hydrolases"/>
    <property type="match status" value="2"/>
</dbReference>
<dbReference type="RefSeq" id="XP_006466781.1">
    <property type="nucleotide sequence ID" value="XM_006466718.4"/>
</dbReference>
<dbReference type="SMART" id="SM00487">
    <property type="entry name" value="DEXDc"/>
    <property type="match status" value="1"/>
</dbReference>
<dbReference type="KEGG" id="cit:102623001"/>
<feature type="region of interest" description="Disordered" evidence="3">
    <location>
        <begin position="1"/>
        <end position="21"/>
    </location>
</feature>
<dbReference type="Pfam" id="PF00271">
    <property type="entry name" value="Helicase_C"/>
    <property type="match status" value="1"/>
</dbReference>
<keyword evidence="1" id="KW-0378">Hydrolase</keyword>
<sequence>MVVDNEVKDEDASAESPTSVLEDEDICKANIEAKMEEVVTLDAESNGTLLISKDMEEEEKKLLEARADEENVEQENVSKNEAHLNDLQFNKLDELLTQTQMYAEFLLEKMEDITVNGVEQESEPVGKKKGRGSKRKAAPQCNTRKAKRAVAAMLTRSKEGEKTENENLNEEERVDKEQRELVPLLTGGKLKSYQLKGVKWLISLWQNGLNGILADQMGLGKTIQTIAFLAHLKGNGLHGPYLVIAPLSTLSNWVNEISRFVPSVSAIIYHGSKKERDEIRRKHMPRAIGPKFPIVVTSYEVALSDARKYLRHYNWKYLVVDEGHRLKNPKCKLLKELKYIPIGNKLLLTGTPLQNNLAELWSLLHFILPDIFSSLEEFQSWFDLSGKCNSEVMKEELEEKRRGQMVAKLHAILRPFLLRRMKSDVEQMLPRKKEIILYATMTEHQRNFQDHLINKTLENHLREKVFSAGRGMKGKLNNLMVQLRKNCNHPDLLESAFSDSCFYPPVEQIVEQCGKFRLLDRLLARLFARNHKVLVFSQWTKILDIMEYYFSEKGYEVCRIDGSVRLDERKIQIQDFNDVNSSYRIFLLSTRAGGLGINLTAADTCILYDSDWNPQMDLQAMDRCHRIGQTKPVHVYRLATAQSVEGRILKRAFSKLKLEHVVIGKGQFHQERTKSNCIDALEEEDLLALLQDEETAEDKMIQTDIGEEDLERVLDRADLIAGCLDDEEKPNAAVYPLKGPGWEVVIPTATGGMLSTLNS</sequence>
<feature type="domain" description="Helicase C-terminal" evidence="5">
    <location>
        <begin position="518"/>
        <end position="711"/>
    </location>
</feature>
<evidence type="ECO:0000313" key="6">
    <source>
        <dbReference type="EMBL" id="AGU16985.1"/>
    </source>
</evidence>
<dbReference type="Gene3D" id="3.40.50.300">
    <property type="entry name" value="P-loop containing nucleotide triphosphate hydrolases"/>
    <property type="match status" value="1"/>
</dbReference>
<keyword evidence="2" id="KW-0175">Coiled coil</keyword>
<dbReference type="EMBL" id="KF032909">
    <property type="protein sequence ID" value="AGU16985.1"/>
    <property type="molecule type" value="mRNA"/>
</dbReference>
<dbReference type="InterPro" id="IPR001650">
    <property type="entry name" value="Helicase_C-like"/>
</dbReference>
<dbReference type="InterPro" id="IPR049730">
    <property type="entry name" value="SNF2/RAD54-like_C"/>
</dbReference>
<protein>
    <submittedName>
        <fullName evidence="6">Chromatin-remodeling factor</fullName>
    </submittedName>
</protein>
<dbReference type="GO" id="GO:0005524">
    <property type="term" value="F:ATP binding"/>
    <property type="evidence" value="ECO:0007669"/>
    <property type="project" value="InterPro"/>
</dbReference>
<dbReference type="InterPro" id="IPR014001">
    <property type="entry name" value="Helicase_ATP-bd"/>
</dbReference>
<organism evidence="6">
    <name type="scientific">Citrus sinensis</name>
    <name type="common">Sweet orange</name>
    <name type="synonym">Citrus aurantium var. sinensis</name>
    <dbReference type="NCBI Taxonomy" id="2711"/>
    <lineage>
        <taxon>Eukaryota</taxon>
        <taxon>Viridiplantae</taxon>
        <taxon>Streptophyta</taxon>
        <taxon>Embryophyta</taxon>
        <taxon>Tracheophyta</taxon>
        <taxon>Spermatophyta</taxon>
        <taxon>Magnoliopsida</taxon>
        <taxon>eudicotyledons</taxon>
        <taxon>Gunneridae</taxon>
        <taxon>Pentapetalae</taxon>
        <taxon>rosids</taxon>
        <taxon>malvids</taxon>
        <taxon>Sapindales</taxon>
        <taxon>Rutaceae</taxon>
        <taxon>Aurantioideae</taxon>
        <taxon>Citrus</taxon>
    </lineage>
</organism>
<dbReference type="FunFam" id="3.40.50.300:FF:001184">
    <property type="entry name" value="Chromatin complex subunit A 106"/>
    <property type="match status" value="1"/>
</dbReference>
<dbReference type="CDD" id="cd18793">
    <property type="entry name" value="SF2_C_SNF"/>
    <property type="match status" value="1"/>
</dbReference>
<feature type="domain" description="Helicase ATP-binding" evidence="4">
    <location>
        <begin position="202"/>
        <end position="370"/>
    </location>
</feature>
<dbReference type="OrthoDB" id="5857104at2759"/>
<feature type="coiled-coil region" evidence="2">
    <location>
        <begin position="151"/>
        <end position="180"/>
    </location>
</feature>
<dbReference type="Gene3D" id="3.40.50.10810">
    <property type="entry name" value="Tandem AAA-ATPase domain"/>
    <property type="match status" value="1"/>
</dbReference>
<evidence type="ECO:0000259" key="5">
    <source>
        <dbReference type="PROSITE" id="PS51194"/>
    </source>
</evidence>
<dbReference type="Pfam" id="PF00176">
    <property type="entry name" value="SNF2-rel_dom"/>
    <property type="match status" value="1"/>
</dbReference>
<feature type="coiled-coil region" evidence="2">
    <location>
        <begin position="52"/>
        <end position="80"/>
    </location>
</feature>
<feature type="compositionally biased region" description="Basic residues" evidence="3">
    <location>
        <begin position="127"/>
        <end position="137"/>
    </location>
</feature>
<dbReference type="InterPro" id="IPR027417">
    <property type="entry name" value="P-loop_NTPase"/>
</dbReference>
<dbReference type="SMART" id="SM00490">
    <property type="entry name" value="HELICc"/>
    <property type="match status" value="1"/>
</dbReference>
<dbReference type="RefSeq" id="NP_001275776.1">
    <property type="nucleotide sequence ID" value="NM_001288847.1"/>
</dbReference>
<dbReference type="PROSITE" id="PS51192">
    <property type="entry name" value="HELICASE_ATP_BIND_1"/>
    <property type="match status" value="1"/>
</dbReference>
<dbReference type="FunFam" id="3.40.50.10810:FF:000030">
    <property type="entry name" value="ATP-dependent DNA helicase DDM1"/>
    <property type="match status" value="1"/>
</dbReference>
<dbReference type="PANTHER" id="PTHR10799">
    <property type="entry name" value="SNF2/RAD54 HELICASE FAMILY"/>
    <property type="match status" value="1"/>
</dbReference>
<name>T1WHH4_CITSI</name>
<dbReference type="PROSITE" id="PS51194">
    <property type="entry name" value="HELICASE_CTER"/>
    <property type="match status" value="1"/>
</dbReference>
<dbReference type="GeneID" id="102623001"/>
<evidence type="ECO:0000256" key="2">
    <source>
        <dbReference type="SAM" id="Coils"/>
    </source>
</evidence>
<dbReference type="RefSeq" id="XP_015389748.1">
    <property type="nucleotide sequence ID" value="XM_015534262.3"/>
</dbReference>
<evidence type="ECO:0000256" key="3">
    <source>
        <dbReference type="SAM" id="MobiDB-lite"/>
    </source>
</evidence>
<dbReference type="InterPro" id="IPR038718">
    <property type="entry name" value="SNF2-like_sf"/>
</dbReference>
<dbReference type="InterPro" id="IPR000330">
    <property type="entry name" value="SNF2_N"/>
</dbReference>
<evidence type="ECO:0000259" key="4">
    <source>
        <dbReference type="PROSITE" id="PS51192"/>
    </source>
</evidence>
<reference evidence="6" key="1">
    <citation type="submission" date="2013-05" db="EMBL/GenBank/DDBJ databases">
        <authorList>
            <person name="Xu J.D."/>
        </authorList>
    </citation>
    <scope>NUCLEOTIDE SEQUENCE</scope>
</reference>
<evidence type="ECO:0000256" key="1">
    <source>
        <dbReference type="ARBA" id="ARBA00022801"/>
    </source>
</evidence>
<dbReference type="AlphaFoldDB" id="T1WHH4"/>
<feature type="region of interest" description="Disordered" evidence="3">
    <location>
        <begin position="118"/>
        <end position="142"/>
    </location>
</feature>
<accession>T1WHH4</accession>